<keyword evidence="1" id="KW-0812">Transmembrane</keyword>
<keyword evidence="1" id="KW-0472">Membrane</keyword>
<dbReference type="AlphaFoldDB" id="A0AAD5PBU8"/>
<evidence type="ECO:0000313" key="3">
    <source>
        <dbReference type="Proteomes" id="UP001209540"/>
    </source>
</evidence>
<name>A0AAD5PBU8_9FUNG</name>
<sequence>MLSFTPFHVVLQVNLFISFFVFPSPLFSSALQPSFFFLIVCWTDHFFFFFLLPPHLHIDNLR</sequence>
<organism evidence="2 3">
    <name type="scientific">Phascolomyces articulosus</name>
    <dbReference type="NCBI Taxonomy" id="60185"/>
    <lineage>
        <taxon>Eukaryota</taxon>
        <taxon>Fungi</taxon>
        <taxon>Fungi incertae sedis</taxon>
        <taxon>Mucoromycota</taxon>
        <taxon>Mucoromycotina</taxon>
        <taxon>Mucoromycetes</taxon>
        <taxon>Mucorales</taxon>
        <taxon>Lichtheimiaceae</taxon>
        <taxon>Phascolomyces</taxon>
    </lineage>
</organism>
<dbReference type="EMBL" id="JAIXMP010000028">
    <property type="protein sequence ID" value="KAI9252345.1"/>
    <property type="molecule type" value="Genomic_DNA"/>
</dbReference>
<keyword evidence="3" id="KW-1185">Reference proteome</keyword>
<comment type="caution">
    <text evidence="2">The sequence shown here is derived from an EMBL/GenBank/DDBJ whole genome shotgun (WGS) entry which is preliminary data.</text>
</comment>
<feature type="transmembrane region" description="Helical" evidence="1">
    <location>
        <begin position="7"/>
        <end position="28"/>
    </location>
</feature>
<evidence type="ECO:0000256" key="1">
    <source>
        <dbReference type="SAM" id="Phobius"/>
    </source>
</evidence>
<gene>
    <name evidence="2" type="ORF">BDA99DRAFT_520808</name>
</gene>
<feature type="transmembrane region" description="Helical" evidence="1">
    <location>
        <begin position="34"/>
        <end position="52"/>
    </location>
</feature>
<evidence type="ECO:0000313" key="2">
    <source>
        <dbReference type="EMBL" id="KAI9252345.1"/>
    </source>
</evidence>
<protein>
    <submittedName>
        <fullName evidence="2">Uncharacterized protein</fullName>
    </submittedName>
</protein>
<reference evidence="2" key="1">
    <citation type="journal article" date="2022" name="IScience">
        <title>Evolution of zygomycete secretomes and the origins of terrestrial fungal ecologies.</title>
        <authorList>
            <person name="Chang Y."/>
            <person name="Wang Y."/>
            <person name="Mondo S."/>
            <person name="Ahrendt S."/>
            <person name="Andreopoulos W."/>
            <person name="Barry K."/>
            <person name="Beard J."/>
            <person name="Benny G.L."/>
            <person name="Blankenship S."/>
            <person name="Bonito G."/>
            <person name="Cuomo C."/>
            <person name="Desiro A."/>
            <person name="Gervers K.A."/>
            <person name="Hundley H."/>
            <person name="Kuo A."/>
            <person name="LaButti K."/>
            <person name="Lang B.F."/>
            <person name="Lipzen A."/>
            <person name="O'Donnell K."/>
            <person name="Pangilinan J."/>
            <person name="Reynolds N."/>
            <person name="Sandor L."/>
            <person name="Smith M.E."/>
            <person name="Tsang A."/>
            <person name="Grigoriev I.V."/>
            <person name="Stajich J.E."/>
            <person name="Spatafora J.W."/>
        </authorList>
    </citation>
    <scope>NUCLEOTIDE SEQUENCE</scope>
    <source>
        <strain evidence="2">RSA 2281</strain>
    </source>
</reference>
<proteinExistence type="predicted"/>
<dbReference type="Proteomes" id="UP001209540">
    <property type="component" value="Unassembled WGS sequence"/>
</dbReference>
<accession>A0AAD5PBU8</accession>
<keyword evidence="1" id="KW-1133">Transmembrane helix</keyword>
<reference evidence="2" key="2">
    <citation type="submission" date="2023-02" db="EMBL/GenBank/DDBJ databases">
        <authorList>
            <consortium name="DOE Joint Genome Institute"/>
            <person name="Mondo S.J."/>
            <person name="Chang Y."/>
            <person name="Wang Y."/>
            <person name="Ahrendt S."/>
            <person name="Andreopoulos W."/>
            <person name="Barry K."/>
            <person name="Beard J."/>
            <person name="Benny G.L."/>
            <person name="Blankenship S."/>
            <person name="Bonito G."/>
            <person name="Cuomo C."/>
            <person name="Desiro A."/>
            <person name="Gervers K.A."/>
            <person name="Hundley H."/>
            <person name="Kuo A."/>
            <person name="LaButti K."/>
            <person name="Lang B.F."/>
            <person name="Lipzen A."/>
            <person name="O'Donnell K."/>
            <person name="Pangilinan J."/>
            <person name="Reynolds N."/>
            <person name="Sandor L."/>
            <person name="Smith M.W."/>
            <person name="Tsang A."/>
            <person name="Grigoriev I.V."/>
            <person name="Stajich J.E."/>
            <person name="Spatafora J.W."/>
        </authorList>
    </citation>
    <scope>NUCLEOTIDE SEQUENCE</scope>
    <source>
        <strain evidence="2">RSA 2281</strain>
    </source>
</reference>